<evidence type="ECO:0000313" key="3">
    <source>
        <dbReference type="Proteomes" id="UP001281003"/>
    </source>
</evidence>
<name>A0AAE0PLM6_SORBR</name>
<proteinExistence type="predicted"/>
<feature type="transmembrane region" description="Helical" evidence="1">
    <location>
        <begin position="17"/>
        <end position="38"/>
    </location>
</feature>
<reference evidence="2" key="1">
    <citation type="journal article" date="2023" name="Mol. Phylogenet. Evol.">
        <title>Genome-scale phylogeny and comparative genomics of the fungal order Sordariales.</title>
        <authorList>
            <person name="Hensen N."/>
            <person name="Bonometti L."/>
            <person name="Westerberg I."/>
            <person name="Brannstrom I.O."/>
            <person name="Guillou S."/>
            <person name="Cros-Aarteil S."/>
            <person name="Calhoun S."/>
            <person name="Haridas S."/>
            <person name="Kuo A."/>
            <person name="Mondo S."/>
            <person name="Pangilinan J."/>
            <person name="Riley R."/>
            <person name="LaButti K."/>
            <person name="Andreopoulos B."/>
            <person name="Lipzen A."/>
            <person name="Chen C."/>
            <person name="Yan M."/>
            <person name="Daum C."/>
            <person name="Ng V."/>
            <person name="Clum A."/>
            <person name="Steindorff A."/>
            <person name="Ohm R.A."/>
            <person name="Martin F."/>
            <person name="Silar P."/>
            <person name="Natvig D.O."/>
            <person name="Lalanne C."/>
            <person name="Gautier V."/>
            <person name="Ament-Velasquez S.L."/>
            <person name="Kruys A."/>
            <person name="Hutchinson M.I."/>
            <person name="Powell A.J."/>
            <person name="Barry K."/>
            <person name="Miller A.N."/>
            <person name="Grigoriev I.V."/>
            <person name="Debuchy R."/>
            <person name="Gladieux P."/>
            <person name="Hiltunen Thoren M."/>
            <person name="Johannesson H."/>
        </authorList>
    </citation>
    <scope>NUCLEOTIDE SEQUENCE</scope>
    <source>
        <strain evidence="2">FGSC 1904</strain>
    </source>
</reference>
<gene>
    <name evidence="2" type="ORF">B0T20DRAFT_133072</name>
</gene>
<dbReference type="EMBL" id="JAUTDP010000002">
    <property type="protein sequence ID" value="KAK3402162.1"/>
    <property type="molecule type" value="Genomic_DNA"/>
</dbReference>
<keyword evidence="1" id="KW-1133">Transmembrane helix</keyword>
<protein>
    <submittedName>
        <fullName evidence="2">Uncharacterized protein</fullName>
    </submittedName>
</protein>
<comment type="caution">
    <text evidence="2">The sequence shown here is derived from an EMBL/GenBank/DDBJ whole genome shotgun (WGS) entry which is preliminary data.</text>
</comment>
<dbReference type="AlphaFoldDB" id="A0AAE0PLM6"/>
<sequence length="198" mass="21964">MPCSKLQQARDSQEERLPGVLCSAYGIPAFVCLFRPVLVQRIRQRILILRLSDSSLQSLVSSSVSNINLKSPPAIQHNKLLVFPAFPAPLSIFVSSKKDSTILELQRPFFEPLQYSPPPCGHIPCKLPAKWTPKTDPFRPSLLFRFSSPSSFTRSSSVVADHGSPTTPATTHCRRLVIAPPLVSFFLWVASYFGSRGL</sequence>
<organism evidence="2 3">
    <name type="scientific">Sordaria brevicollis</name>
    <dbReference type="NCBI Taxonomy" id="83679"/>
    <lineage>
        <taxon>Eukaryota</taxon>
        <taxon>Fungi</taxon>
        <taxon>Dikarya</taxon>
        <taxon>Ascomycota</taxon>
        <taxon>Pezizomycotina</taxon>
        <taxon>Sordariomycetes</taxon>
        <taxon>Sordariomycetidae</taxon>
        <taxon>Sordariales</taxon>
        <taxon>Sordariaceae</taxon>
        <taxon>Sordaria</taxon>
    </lineage>
</organism>
<keyword evidence="3" id="KW-1185">Reference proteome</keyword>
<evidence type="ECO:0000256" key="1">
    <source>
        <dbReference type="SAM" id="Phobius"/>
    </source>
</evidence>
<keyword evidence="1" id="KW-0812">Transmembrane</keyword>
<dbReference type="Proteomes" id="UP001281003">
    <property type="component" value="Unassembled WGS sequence"/>
</dbReference>
<evidence type="ECO:0000313" key="2">
    <source>
        <dbReference type="EMBL" id="KAK3402162.1"/>
    </source>
</evidence>
<reference evidence="2" key="2">
    <citation type="submission" date="2023-07" db="EMBL/GenBank/DDBJ databases">
        <authorList>
            <consortium name="Lawrence Berkeley National Laboratory"/>
            <person name="Haridas S."/>
            <person name="Hensen N."/>
            <person name="Bonometti L."/>
            <person name="Westerberg I."/>
            <person name="Brannstrom I.O."/>
            <person name="Guillou S."/>
            <person name="Cros-Aarteil S."/>
            <person name="Calhoun S."/>
            <person name="Kuo A."/>
            <person name="Mondo S."/>
            <person name="Pangilinan J."/>
            <person name="Riley R."/>
            <person name="LaButti K."/>
            <person name="Andreopoulos B."/>
            <person name="Lipzen A."/>
            <person name="Chen C."/>
            <person name="Yanf M."/>
            <person name="Daum C."/>
            <person name="Ng V."/>
            <person name="Clum A."/>
            <person name="Steindorff A."/>
            <person name="Ohm R."/>
            <person name="Martin F."/>
            <person name="Silar P."/>
            <person name="Natvig D."/>
            <person name="Lalanne C."/>
            <person name="Gautier V."/>
            <person name="Ament-velasquez S.L."/>
            <person name="Kruys A."/>
            <person name="Hutchinson M.I."/>
            <person name="Powell A.J."/>
            <person name="Barry K."/>
            <person name="Miller A.N."/>
            <person name="Grigoriev I.V."/>
            <person name="Debuchy R."/>
            <person name="Gladieux P."/>
            <person name="Thoren M.H."/>
            <person name="Johannesson H."/>
        </authorList>
    </citation>
    <scope>NUCLEOTIDE SEQUENCE</scope>
    <source>
        <strain evidence="2">FGSC 1904</strain>
    </source>
</reference>
<accession>A0AAE0PLM6</accession>
<keyword evidence="1" id="KW-0472">Membrane</keyword>